<dbReference type="PANTHER" id="PTHR37310">
    <property type="entry name" value="CYTOPLASMIC PROTEIN-RELATED"/>
    <property type="match status" value="1"/>
</dbReference>
<comment type="caution">
    <text evidence="1">The sequence shown here is derived from an EMBL/GenBank/DDBJ whole genome shotgun (WGS) entry which is preliminary data.</text>
</comment>
<protein>
    <submittedName>
        <fullName evidence="1">Four-helix bundle copper-binding protein</fullName>
    </submittedName>
</protein>
<dbReference type="Gene3D" id="1.20.1270.360">
    <property type="match status" value="1"/>
</dbReference>
<accession>A0A2N9WRW9</accession>
<evidence type="ECO:0000313" key="2">
    <source>
        <dbReference type="Proteomes" id="UP000231293"/>
    </source>
</evidence>
<dbReference type="InterPro" id="IPR044543">
    <property type="entry name" value="YHJQ-like"/>
</dbReference>
<evidence type="ECO:0000313" key="1">
    <source>
        <dbReference type="EMBL" id="PIT13033.1"/>
    </source>
</evidence>
<dbReference type="PANTHER" id="PTHR37310:SF1">
    <property type="entry name" value="CYTOPLASMIC PROTEIN"/>
    <property type="match status" value="1"/>
</dbReference>
<dbReference type="CDD" id="cd08026">
    <property type="entry name" value="DUF326"/>
    <property type="match status" value="1"/>
</dbReference>
<dbReference type="EMBL" id="MDVB01000110">
    <property type="protein sequence ID" value="PIT13033.1"/>
    <property type="molecule type" value="Genomic_DNA"/>
</dbReference>
<dbReference type="InterPro" id="IPR005560">
    <property type="entry name" value="Csp_YhjQ"/>
</dbReference>
<gene>
    <name evidence="1" type="ORF">BGI32_11780</name>
</gene>
<dbReference type="RefSeq" id="WP_100089371.1">
    <property type="nucleotide sequence ID" value="NZ_MDVB01000110.1"/>
</dbReference>
<dbReference type="AlphaFoldDB" id="A0A2N9WRW9"/>
<name>A0A2N9WRW9_9NEIS</name>
<organism evidence="1 2">
    <name type="scientific">Snodgrassella alvi</name>
    <dbReference type="NCBI Taxonomy" id="1196083"/>
    <lineage>
        <taxon>Bacteria</taxon>
        <taxon>Pseudomonadati</taxon>
        <taxon>Pseudomonadota</taxon>
        <taxon>Betaproteobacteria</taxon>
        <taxon>Neisseriales</taxon>
        <taxon>Neisseriaceae</taxon>
        <taxon>Snodgrassella</taxon>
    </lineage>
</organism>
<sequence length="109" mass="11858">MDALKFKECVEACNCCIALCQYCSTACLQEDDVKMMAKCISLDLQCAEMCALAVNFMCKNSAFVPQVCQLCAQLCRACAQECGRFDMGHCQRCAEACNACADKCMAMAA</sequence>
<proteinExistence type="predicted"/>
<reference evidence="1 2" key="1">
    <citation type="journal article" date="2017" name="MBio">
        <title>Type VI secretion-mediated competition in the bee gut microbiome.</title>
        <authorList>
            <person name="Steele M.I."/>
            <person name="Kwong W.K."/>
            <person name="Powell J.E."/>
            <person name="Whiteley M."/>
            <person name="Moran N.A."/>
        </authorList>
    </citation>
    <scope>NUCLEOTIDE SEQUENCE [LARGE SCALE GENOMIC DNA]</scope>
    <source>
        <strain evidence="1 2">App2-2</strain>
    </source>
</reference>
<dbReference type="Proteomes" id="UP000231293">
    <property type="component" value="Unassembled WGS sequence"/>
</dbReference>
<dbReference type="Pfam" id="PF03860">
    <property type="entry name" value="Csp"/>
    <property type="match status" value="1"/>
</dbReference>